<dbReference type="InterPro" id="IPR013520">
    <property type="entry name" value="Ribonucl_H"/>
</dbReference>
<dbReference type="InterPro" id="IPR006054">
    <property type="entry name" value="DnaQ"/>
</dbReference>
<dbReference type="GO" id="GO:0008408">
    <property type="term" value="F:3'-5' exonuclease activity"/>
    <property type="evidence" value="ECO:0007669"/>
    <property type="project" value="TreeGrafter"/>
</dbReference>
<dbReference type="GO" id="GO:0005829">
    <property type="term" value="C:cytosol"/>
    <property type="evidence" value="ECO:0007669"/>
    <property type="project" value="TreeGrafter"/>
</dbReference>
<dbReference type="PANTHER" id="PTHR30231">
    <property type="entry name" value="DNA POLYMERASE III SUBUNIT EPSILON"/>
    <property type="match status" value="1"/>
</dbReference>
<name>A0A2V1JNW9_EUBRA</name>
<dbReference type="FunFam" id="3.30.420.10:FF:000045">
    <property type="entry name" value="3'-5' exonuclease DinG"/>
    <property type="match status" value="1"/>
</dbReference>
<dbReference type="InterPro" id="IPR036397">
    <property type="entry name" value="RNaseH_sf"/>
</dbReference>
<protein>
    <submittedName>
        <fullName evidence="3">DNA polymerase III subunit epsilon</fullName>
    </submittedName>
</protein>
<organism evidence="3 4">
    <name type="scientific">Eubacterium ramulus</name>
    <dbReference type="NCBI Taxonomy" id="39490"/>
    <lineage>
        <taxon>Bacteria</taxon>
        <taxon>Bacillati</taxon>
        <taxon>Bacillota</taxon>
        <taxon>Clostridia</taxon>
        <taxon>Eubacteriales</taxon>
        <taxon>Eubacteriaceae</taxon>
        <taxon>Eubacterium</taxon>
    </lineage>
</organism>
<keyword evidence="1" id="KW-0540">Nuclease</keyword>
<dbReference type="CDD" id="cd06127">
    <property type="entry name" value="DEDDh"/>
    <property type="match status" value="1"/>
</dbReference>
<reference evidence="3 4" key="1">
    <citation type="submission" date="2014-09" db="EMBL/GenBank/DDBJ databases">
        <title>Butyrate-producing bacteria isolated from human gut.</title>
        <authorList>
            <person name="Zhang Q."/>
            <person name="Zhao L."/>
        </authorList>
    </citation>
    <scope>NUCLEOTIDE SEQUENCE [LARGE SCALE GENOMIC DNA]</scope>
    <source>
        <strain evidence="3 4">21</strain>
    </source>
</reference>
<dbReference type="Pfam" id="PF00929">
    <property type="entry name" value="RNase_T"/>
    <property type="match status" value="1"/>
</dbReference>
<evidence type="ECO:0000313" key="3">
    <source>
        <dbReference type="EMBL" id="PWE85826.1"/>
    </source>
</evidence>
<dbReference type="GO" id="GO:0003677">
    <property type="term" value="F:DNA binding"/>
    <property type="evidence" value="ECO:0007669"/>
    <property type="project" value="InterPro"/>
</dbReference>
<evidence type="ECO:0000259" key="2">
    <source>
        <dbReference type="SMART" id="SM00479"/>
    </source>
</evidence>
<evidence type="ECO:0000313" key="4">
    <source>
        <dbReference type="Proteomes" id="UP000245288"/>
    </source>
</evidence>
<dbReference type="Proteomes" id="UP000245288">
    <property type="component" value="Unassembled WGS sequence"/>
</dbReference>
<gene>
    <name evidence="3" type="ORF">LG34_13540</name>
</gene>
<accession>A0A2V1JNW9</accession>
<dbReference type="SUPFAM" id="SSF53098">
    <property type="entry name" value="Ribonuclease H-like"/>
    <property type="match status" value="1"/>
</dbReference>
<keyword evidence="1" id="KW-0269">Exonuclease</keyword>
<dbReference type="RefSeq" id="WP_181369379.1">
    <property type="nucleotide sequence ID" value="NZ_JAQDGV010000008.1"/>
</dbReference>
<dbReference type="EMBL" id="JRFU01000149">
    <property type="protein sequence ID" value="PWE85826.1"/>
    <property type="molecule type" value="Genomic_DNA"/>
</dbReference>
<proteinExistence type="predicted"/>
<dbReference type="GO" id="GO:0045004">
    <property type="term" value="P:DNA replication proofreading"/>
    <property type="evidence" value="ECO:0007669"/>
    <property type="project" value="TreeGrafter"/>
</dbReference>
<dbReference type="NCBIfam" id="TIGR00573">
    <property type="entry name" value="dnaq"/>
    <property type="match status" value="1"/>
</dbReference>
<dbReference type="AlphaFoldDB" id="A0A2V1JNW9"/>
<dbReference type="GO" id="GO:0003887">
    <property type="term" value="F:DNA-directed DNA polymerase activity"/>
    <property type="evidence" value="ECO:0007669"/>
    <property type="project" value="InterPro"/>
</dbReference>
<keyword evidence="4" id="KW-1185">Reference proteome</keyword>
<evidence type="ECO:0000256" key="1">
    <source>
        <dbReference type="ARBA" id="ARBA00022839"/>
    </source>
</evidence>
<dbReference type="InterPro" id="IPR012337">
    <property type="entry name" value="RNaseH-like_sf"/>
</dbReference>
<dbReference type="PANTHER" id="PTHR30231:SF41">
    <property type="entry name" value="DNA POLYMERASE III SUBUNIT EPSILON"/>
    <property type="match status" value="1"/>
</dbReference>
<dbReference type="Gene3D" id="3.30.420.10">
    <property type="entry name" value="Ribonuclease H-like superfamily/Ribonuclease H"/>
    <property type="match status" value="1"/>
</dbReference>
<keyword evidence="1" id="KW-0378">Hydrolase</keyword>
<dbReference type="SMART" id="SM00479">
    <property type="entry name" value="EXOIII"/>
    <property type="match status" value="1"/>
</dbReference>
<comment type="caution">
    <text evidence="3">The sequence shown here is derived from an EMBL/GenBank/DDBJ whole genome shotgun (WGS) entry which is preliminary data.</text>
</comment>
<feature type="domain" description="Exonuclease" evidence="2">
    <location>
        <begin position="8"/>
        <end position="173"/>
    </location>
</feature>
<sequence>MIPKNENDLIVVDLEMTGLQVKTDRILEIGAVRIHEDQITDSFQTFVNPHRRLEERIIELTGITDDMVADAPEADAALEAFLAFAEDCPLLGHNIRFDYGFLKQCAINNGRKFERKALDTLKIARKVLKEPEKKSLDALCGYFSIVRDHAHRAVDDARATAELYLLLKAQYQEQEPGLFCPKEVHLHIKKQGPLTPAQKRDLNHLMIYHRIESDIEIDSLTKSEASRMIDKIYAKYGRIPKQEVSDNV</sequence>